<evidence type="ECO:0000256" key="1">
    <source>
        <dbReference type="SAM" id="MobiDB-lite"/>
    </source>
</evidence>
<keyword evidence="3" id="KW-1185">Reference proteome</keyword>
<dbReference type="Proteomes" id="UP000299102">
    <property type="component" value="Unassembled WGS sequence"/>
</dbReference>
<gene>
    <name evidence="2" type="ORF">EVAR_57366_1</name>
</gene>
<accession>A0A4C1ZI62</accession>
<feature type="region of interest" description="Disordered" evidence="1">
    <location>
        <begin position="73"/>
        <end position="164"/>
    </location>
</feature>
<proteinExistence type="predicted"/>
<sequence>MDRMGSVKYHTLTEYRGEGAASVVAFRSVNENSSGPTPLCPSISPITFGEFPPGRASAIVIHESWARRRPYKTVTRTPSRLRTTSDTRLETGQEASARVIRKRSRTGPGVQSRGAGGRRAGRGRRGPRRRGLLTSNPFFTLQRSFRPVESPAVGPGRGKSARSSALTALAPTLGANVVEKRLPGGRYHMLRPLLTSAVGVFSKYLAGSEVAGGGRRAAGDRSAGYVQEEAVRGAAARRRRPDARRARRLAALPSLDLRRRSRRASTAAPAPLASRSRPLVVSPCTSPLRCIRLQLLLLKRRICLWRNKKPVEYTDSGEEVASDASCDVCAPVVYKTTTHK</sequence>
<name>A0A4C1ZI62_EUMVA</name>
<evidence type="ECO:0000313" key="2">
    <source>
        <dbReference type="EMBL" id="GBP86245.1"/>
    </source>
</evidence>
<evidence type="ECO:0000313" key="3">
    <source>
        <dbReference type="Proteomes" id="UP000299102"/>
    </source>
</evidence>
<feature type="compositionally biased region" description="Polar residues" evidence="1">
    <location>
        <begin position="133"/>
        <end position="143"/>
    </location>
</feature>
<reference evidence="2 3" key="1">
    <citation type="journal article" date="2019" name="Commun. Biol.">
        <title>The bagworm genome reveals a unique fibroin gene that provides high tensile strength.</title>
        <authorList>
            <person name="Kono N."/>
            <person name="Nakamura H."/>
            <person name="Ohtoshi R."/>
            <person name="Tomita M."/>
            <person name="Numata K."/>
            <person name="Arakawa K."/>
        </authorList>
    </citation>
    <scope>NUCLEOTIDE SEQUENCE [LARGE SCALE GENOMIC DNA]</scope>
</reference>
<dbReference type="EMBL" id="BGZK01001782">
    <property type="protein sequence ID" value="GBP86245.1"/>
    <property type="molecule type" value="Genomic_DNA"/>
</dbReference>
<organism evidence="2 3">
    <name type="scientific">Eumeta variegata</name>
    <name type="common">Bagworm moth</name>
    <name type="synonym">Eumeta japonica</name>
    <dbReference type="NCBI Taxonomy" id="151549"/>
    <lineage>
        <taxon>Eukaryota</taxon>
        <taxon>Metazoa</taxon>
        <taxon>Ecdysozoa</taxon>
        <taxon>Arthropoda</taxon>
        <taxon>Hexapoda</taxon>
        <taxon>Insecta</taxon>
        <taxon>Pterygota</taxon>
        <taxon>Neoptera</taxon>
        <taxon>Endopterygota</taxon>
        <taxon>Lepidoptera</taxon>
        <taxon>Glossata</taxon>
        <taxon>Ditrysia</taxon>
        <taxon>Tineoidea</taxon>
        <taxon>Psychidae</taxon>
        <taxon>Oiketicinae</taxon>
        <taxon>Eumeta</taxon>
    </lineage>
</organism>
<dbReference type="AlphaFoldDB" id="A0A4C1ZI62"/>
<feature type="compositionally biased region" description="Basic residues" evidence="1">
    <location>
        <begin position="119"/>
        <end position="131"/>
    </location>
</feature>
<protein>
    <submittedName>
        <fullName evidence="2">Uncharacterized protein</fullName>
    </submittedName>
</protein>
<comment type="caution">
    <text evidence="2">The sequence shown here is derived from an EMBL/GenBank/DDBJ whole genome shotgun (WGS) entry which is preliminary data.</text>
</comment>